<dbReference type="Proteomes" id="UP000178622">
    <property type="component" value="Unassembled WGS sequence"/>
</dbReference>
<dbReference type="NCBIfam" id="TIGR04350">
    <property type="entry name" value="C_S_lyase_PatB"/>
    <property type="match status" value="1"/>
</dbReference>
<dbReference type="SUPFAM" id="SSF53383">
    <property type="entry name" value="PLP-dependent transferases"/>
    <property type="match status" value="1"/>
</dbReference>
<dbReference type="InterPro" id="IPR027619">
    <property type="entry name" value="C-S_lyase_PatB-like"/>
</dbReference>
<gene>
    <name evidence="7" type="ORF">BG261_09215</name>
</gene>
<dbReference type="GO" id="GO:0047804">
    <property type="term" value="F:cysteine-S-conjugate beta-lyase activity"/>
    <property type="evidence" value="ECO:0007669"/>
    <property type="project" value="UniProtKB-EC"/>
</dbReference>
<dbReference type="GO" id="GO:0030170">
    <property type="term" value="F:pyridoxal phosphate binding"/>
    <property type="evidence" value="ECO:0007669"/>
    <property type="project" value="InterPro"/>
</dbReference>
<sequence length="390" mass="44283">MYNFTDKPNRLNTHSIKWVETEANPELLPLWIADMDFKVLPEIKEAIKSFADYDVYGYSYAPDSLYQAIINWEEKEHGYKISKDDITFIDGVVPGISIAIQACTEVGDAIIINSPVYHPFARTIKLNERKLVANSLLEHDGRFEIDFESLEQDIVKNDVKLYILCSPHNPGGRVWSKEELVKIGQLCKKYGVILLADEIHQDLVLFGNTHHSINTVNPDFSDFTVVLTAATKTFNIAGTKNSFAIIENQELRERFRAIQLRNNQSEISTIGYIATEVAYNNGLEWLKELKVVLEDNINYLIEYFKVNAPKLKVMEPQGTYLLWLDFTEYGLDDSELDRLLKEDAKVELNQGIDFGPEGIGHARLNVATPLEIIKEAGKRIAGSLAKINNI</sequence>
<dbReference type="EC" id="4.4.1.13" evidence="2"/>
<reference evidence="8" key="1">
    <citation type="submission" date="2016-09" db="EMBL/GenBank/DDBJ databases">
        <title>Draft genome sequence of a novel species of the family Streptococcaceae isolated from flowers.</title>
        <authorList>
            <person name="Chuah L.-O."/>
            <person name="Yap K.-P."/>
            <person name="Thong K.L."/>
            <person name="Liong M.T."/>
            <person name="Ahmad R."/>
            <person name="Rusul G."/>
        </authorList>
    </citation>
    <scope>NUCLEOTIDE SEQUENCE [LARGE SCALE GENOMIC DNA]</scope>
    <source>
        <strain evidence="8">DF1</strain>
    </source>
</reference>
<comment type="caution">
    <text evidence="7">The sequence shown here is derived from an EMBL/GenBank/DDBJ whole genome shotgun (WGS) entry which is preliminary data.</text>
</comment>
<evidence type="ECO:0000256" key="3">
    <source>
        <dbReference type="ARBA" id="ARBA00022898"/>
    </source>
</evidence>
<comment type="similarity">
    <text evidence="5">Belongs to the class-II pyridoxal-phosphate-dependent aminotransferase family. MalY/PatB cystathionine beta-lyase subfamily.</text>
</comment>
<accession>A0A1E8GRM9</accession>
<evidence type="ECO:0000313" key="8">
    <source>
        <dbReference type="Proteomes" id="UP000178622"/>
    </source>
</evidence>
<keyword evidence="4" id="KW-0456">Lyase</keyword>
<dbReference type="Gene3D" id="3.40.640.10">
    <property type="entry name" value="Type I PLP-dependent aspartate aminotransferase-like (Major domain)"/>
    <property type="match status" value="1"/>
</dbReference>
<dbReference type="InterPro" id="IPR051798">
    <property type="entry name" value="Class-II_PLP-Dep_Aminotrans"/>
</dbReference>
<dbReference type="CDD" id="cd00609">
    <property type="entry name" value="AAT_like"/>
    <property type="match status" value="1"/>
</dbReference>
<dbReference type="Pfam" id="PF00155">
    <property type="entry name" value="Aminotran_1_2"/>
    <property type="match status" value="1"/>
</dbReference>
<evidence type="ECO:0000256" key="2">
    <source>
        <dbReference type="ARBA" id="ARBA00012224"/>
    </source>
</evidence>
<dbReference type="InterPro" id="IPR015424">
    <property type="entry name" value="PyrdxlP-dep_Trfase"/>
</dbReference>
<dbReference type="RefSeq" id="WP_070791508.1">
    <property type="nucleotide sequence ID" value="NZ_MKIR01000003.1"/>
</dbReference>
<evidence type="ECO:0000256" key="4">
    <source>
        <dbReference type="ARBA" id="ARBA00023239"/>
    </source>
</evidence>
<dbReference type="PANTHER" id="PTHR43525">
    <property type="entry name" value="PROTEIN MALY"/>
    <property type="match status" value="1"/>
</dbReference>
<proteinExistence type="inferred from homology"/>
<dbReference type="STRING" id="1859473.BG261_09215"/>
<keyword evidence="8" id="KW-1185">Reference proteome</keyword>
<dbReference type="InterPro" id="IPR004839">
    <property type="entry name" value="Aminotransferase_I/II_large"/>
</dbReference>
<comment type="cofactor">
    <cofactor evidence="1">
        <name>pyridoxal 5'-phosphate</name>
        <dbReference type="ChEBI" id="CHEBI:597326"/>
    </cofactor>
</comment>
<evidence type="ECO:0000256" key="1">
    <source>
        <dbReference type="ARBA" id="ARBA00001933"/>
    </source>
</evidence>
<dbReference type="OrthoDB" id="9802872at2"/>
<dbReference type="EMBL" id="MKIR01000003">
    <property type="protein sequence ID" value="OFI50138.1"/>
    <property type="molecule type" value="Genomic_DNA"/>
</dbReference>
<evidence type="ECO:0000259" key="6">
    <source>
        <dbReference type="Pfam" id="PF00155"/>
    </source>
</evidence>
<dbReference type="InterPro" id="IPR015422">
    <property type="entry name" value="PyrdxlP-dep_Trfase_small"/>
</dbReference>
<dbReference type="PANTHER" id="PTHR43525:SF1">
    <property type="entry name" value="PROTEIN MALY"/>
    <property type="match status" value="1"/>
</dbReference>
<name>A0A1E8GRM9_9LACT</name>
<evidence type="ECO:0000256" key="5">
    <source>
        <dbReference type="ARBA" id="ARBA00037974"/>
    </source>
</evidence>
<feature type="domain" description="Aminotransferase class I/classII large" evidence="6">
    <location>
        <begin position="30"/>
        <end position="375"/>
    </location>
</feature>
<protein>
    <recommendedName>
        <fullName evidence="2">cysteine-S-conjugate beta-lyase</fullName>
        <ecNumber evidence="2">4.4.1.13</ecNumber>
    </recommendedName>
</protein>
<dbReference type="Gene3D" id="3.90.1150.10">
    <property type="entry name" value="Aspartate Aminotransferase, domain 1"/>
    <property type="match status" value="1"/>
</dbReference>
<keyword evidence="3" id="KW-0663">Pyridoxal phosphate</keyword>
<organism evidence="7 8">
    <name type="scientific">Floricoccus tropicus</name>
    <dbReference type="NCBI Taxonomy" id="1859473"/>
    <lineage>
        <taxon>Bacteria</taxon>
        <taxon>Bacillati</taxon>
        <taxon>Bacillota</taxon>
        <taxon>Bacilli</taxon>
        <taxon>Lactobacillales</taxon>
        <taxon>Streptococcaceae</taxon>
        <taxon>Floricoccus</taxon>
    </lineage>
</organism>
<evidence type="ECO:0000313" key="7">
    <source>
        <dbReference type="EMBL" id="OFI50138.1"/>
    </source>
</evidence>
<dbReference type="InterPro" id="IPR015421">
    <property type="entry name" value="PyrdxlP-dep_Trfase_major"/>
</dbReference>
<dbReference type="AlphaFoldDB" id="A0A1E8GRM9"/>